<dbReference type="GO" id="GO:0019902">
    <property type="term" value="F:phosphatase binding"/>
    <property type="evidence" value="ECO:0007669"/>
    <property type="project" value="TreeGrafter"/>
</dbReference>
<dbReference type="PANTHER" id="PTHR34349">
    <property type="entry name" value="PROTEIN PHOSPHATASE 1 REGULATORY SUBUNIT 32"/>
    <property type="match status" value="1"/>
</dbReference>
<feature type="compositionally biased region" description="Polar residues" evidence="1">
    <location>
        <begin position="214"/>
        <end position="227"/>
    </location>
</feature>
<evidence type="ECO:0000313" key="3">
    <source>
        <dbReference type="Proteomes" id="UP000324632"/>
    </source>
</evidence>
<protein>
    <recommendedName>
        <fullName evidence="4">Protein phosphatase 1 regulatory subunit 32</fullName>
    </recommendedName>
</protein>
<evidence type="ECO:0008006" key="4">
    <source>
        <dbReference type="Google" id="ProtNLM"/>
    </source>
</evidence>
<dbReference type="PANTHER" id="PTHR34349:SF1">
    <property type="entry name" value="PROTEIN PHOSPHATASE 1 REGULATORY SUBUNIT 32"/>
    <property type="match status" value="1"/>
</dbReference>
<organism evidence="2 3">
    <name type="scientific">Triplophysa tibetana</name>
    <dbReference type="NCBI Taxonomy" id="1572043"/>
    <lineage>
        <taxon>Eukaryota</taxon>
        <taxon>Metazoa</taxon>
        <taxon>Chordata</taxon>
        <taxon>Craniata</taxon>
        <taxon>Vertebrata</taxon>
        <taxon>Euteleostomi</taxon>
        <taxon>Actinopterygii</taxon>
        <taxon>Neopterygii</taxon>
        <taxon>Teleostei</taxon>
        <taxon>Ostariophysi</taxon>
        <taxon>Cypriniformes</taxon>
        <taxon>Nemacheilidae</taxon>
        <taxon>Triplophysa</taxon>
    </lineage>
</organism>
<proteinExistence type="predicted"/>
<comment type="caution">
    <text evidence="2">The sequence shown here is derived from an EMBL/GenBank/DDBJ whole genome shotgun (WGS) entry which is preliminary data.</text>
</comment>
<dbReference type="InterPro" id="IPR031410">
    <property type="entry name" value="SAXO4"/>
</dbReference>
<keyword evidence="3" id="KW-1185">Reference proteome</keyword>
<dbReference type="EMBL" id="SOYY01000117">
    <property type="protein sequence ID" value="KAA0701409.1"/>
    <property type="molecule type" value="Genomic_DNA"/>
</dbReference>
<reference evidence="2 3" key="1">
    <citation type="journal article" date="2019" name="Mol. Ecol. Resour.">
        <title>Chromosome-level genome assembly of Triplophysa tibetana, a fish adapted to the harsh high-altitude environment of the Tibetan Plateau.</title>
        <authorList>
            <person name="Yang X."/>
            <person name="Liu H."/>
            <person name="Ma Z."/>
            <person name="Zou Y."/>
            <person name="Zou M."/>
            <person name="Mao Y."/>
            <person name="Li X."/>
            <person name="Wang H."/>
            <person name="Chen T."/>
            <person name="Wang W."/>
            <person name="Yang R."/>
        </authorList>
    </citation>
    <scope>NUCLEOTIDE SEQUENCE [LARGE SCALE GENOMIC DNA]</scope>
    <source>
        <strain evidence="2">TTIB1903HZAU</strain>
        <tissue evidence="2">Muscle</tissue>
    </source>
</reference>
<dbReference type="Pfam" id="PF15691">
    <property type="entry name" value="PPP1R32"/>
    <property type="match status" value="2"/>
</dbReference>
<sequence>MVGLLAAGRPPAGRLTNTSLDHYCTSYRHSFGQQYFQPCLGHHTGTGYSANFRPVLYYTSSLDRYDNPHFGLSLLDSFESQSKRHYRHLVQPDGTEALVCSGSRPRESGYLQLHTQPRPRAVSCQSESKGLYSPRPPLRVLVGRREESGYTEGTSLQPNTFLPHHINMDDARRTQQSVTRTDFLPASFLRGSEALPNLASSAPRDTGFTRDTQKPLNSSVSFQGSDASRQKDRSPAVRWSIGPMCSSGFILNAPNITSLSHTPTSPQHFLTHYQSKFCDRASVEQVRADWMKGGVQTHRQSGYSERDSSRHKLGYHTLDAQLTRNR</sequence>
<evidence type="ECO:0000313" key="2">
    <source>
        <dbReference type="EMBL" id="KAA0701409.1"/>
    </source>
</evidence>
<evidence type="ECO:0000256" key="1">
    <source>
        <dbReference type="SAM" id="MobiDB-lite"/>
    </source>
</evidence>
<accession>A0A5A9MW96</accession>
<gene>
    <name evidence="2" type="ORF">E1301_Tti024140</name>
</gene>
<feature type="region of interest" description="Disordered" evidence="1">
    <location>
        <begin position="195"/>
        <end position="236"/>
    </location>
</feature>
<dbReference type="Proteomes" id="UP000324632">
    <property type="component" value="Unassembled WGS sequence"/>
</dbReference>
<dbReference type="AlphaFoldDB" id="A0A5A9MW96"/>
<name>A0A5A9MW96_9TELE</name>